<proteinExistence type="predicted"/>
<reference evidence="1 2" key="1">
    <citation type="submission" date="2019-11" db="EMBL/GenBank/DDBJ databases">
        <title>Draft genome sequences of five Paenibacillus species of dairy origin.</title>
        <authorList>
            <person name="Olajide A.M."/>
            <person name="Chen S."/>
            <person name="Lapointe G."/>
        </authorList>
    </citation>
    <scope>NUCLEOTIDE SEQUENCE [LARGE SCALE GENOMIC DNA]</scope>
    <source>
        <strain evidence="1 2">2CS3</strain>
    </source>
</reference>
<gene>
    <name evidence="1" type="ORF">GNP93_12420</name>
</gene>
<keyword evidence="2" id="KW-1185">Reference proteome</keyword>
<comment type="caution">
    <text evidence="1">The sequence shown here is derived from an EMBL/GenBank/DDBJ whole genome shotgun (WGS) entry which is preliminary data.</text>
</comment>
<dbReference type="EMBL" id="WNZX01000009">
    <property type="protein sequence ID" value="MUG71474.1"/>
    <property type="molecule type" value="Genomic_DNA"/>
</dbReference>
<organism evidence="1 2">
    <name type="scientific">Paenibacillus validus</name>
    <dbReference type="NCBI Taxonomy" id="44253"/>
    <lineage>
        <taxon>Bacteria</taxon>
        <taxon>Bacillati</taxon>
        <taxon>Bacillota</taxon>
        <taxon>Bacilli</taxon>
        <taxon>Bacillales</taxon>
        <taxon>Paenibacillaceae</taxon>
        <taxon>Paenibacillus</taxon>
    </lineage>
</organism>
<dbReference type="Proteomes" id="UP000450917">
    <property type="component" value="Unassembled WGS sequence"/>
</dbReference>
<protein>
    <submittedName>
        <fullName evidence="1">Cyclic lactone autoinducer peptide</fullName>
    </submittedName>
</protein>
<dbReference type="AlphaFoldDB" id="A0A7X2ZAR4"/>
<sequence>MKKMIAFLANGVLVFIAATLMGTNSFWSHRPATPTELLKK</sequence>
<dbReference type="RefSeq" id="WP_127606198.1">
    <property type="nucleotide sequence ID" value="NZ_JARTHJ010000152.1"/>
</dbReference>
<evidence type="ECO:0000313" key="1">
    <source>
        <dbReference type="EMBL" id="MUG71474.1"/>
    </source>
</evidence>
<evidence type="ECO:0000313" key="2">
    <source>
        <dbReference type="Proteomes" id="UP000450917"/>
    </source>
</evidence>
<accession>A0A7X2ZAR4</accession>
<name>A0A7X2ZAR4_9BACL</name>